<gene>
    <name evidence="1" type="ORF">I9054_002360</name>
</gene>
<dbReference type="PIRSF" id="PIRSF001522">
    <property type="entry name" value="Peptidase_A26"/>
    <property type="match status" value="1"/>
</dbReference>
<dbReference type="InterPro" id="IPR053724">
    <property type="entry name" value="OMP_A26_sf"/>
</dbReference>
<dbReference type="AlphaFoldDB" id="A0A8I1DIQ8"/>
<keyword evidence="1" id="KW-0378">Hydrolase</keyword>
<proteinExistence type="predicted"/>
<keyword evidence="1" id="KW-0645">Protease</keyword>
<dbReference type="EMBL" id="CP092085">
    <property type="protein sequence ID" value="UUN98330.1"/>
    <property type="molecule type" value="Genomic_DNA"/>
</dbReference>
<evidence type="ECO:0000313" key="2">
    <source>
        <dbReference type="Proteomes" id="UP000644140"/>
    </source>
</evidence>
<dbReference type="PRINTS" id="PR00482">
    <property type="entry name" value="OMPTIN"/>
</dbReference>
<dbReference type="InterPro" id="IPR000036">
    <property type="entry name" value="Peptidase_A26_omptin"/>
</dbReference>
<dbReference type="Pfam" id="PF01278">
    <property type="entry name" value="Omptin"/>
    <property type="match status" value="1"/>
</dbReference>
<evidence type="ECO:0000313" key="1">
    <source>
        <dbReference type="EMBL" id="UUN98330.1"/>
    </source>
</evidence>
<dbReference type="GO" id="GO:0009279">
    <property type="term" value="C:cell outer membrane"/>
    <property type="evidence" value="ECO:0007669"/>
    <property type="project" value="InterPro"/>
</dbReference>
<dbReference type="GO" id="GO:0004190">
    <property type="term" value="F:aspartic-type endopeptidase activity"/>
    <property type="evidence" value="ECO:0007669"/>
    <property type="project" value="InterPro"/>
</dbReference>
<dbReference type="Proteomes" id="UP000644140">
    <property type="component" value="Chromosome"/>
</dbReference>
<sequence length="322" mass="36771">MKKIVIPILMLCINSTFASENNGSSRFTPSDLSISLSSGLLLNSKAKELVYMDDQSKASELTWDTNSANIINAEINWQIHPKFSFNARGWSTLSKNSSVMNNYDWMSETDRDLLTDWSHHDRTPLNFANEFDFNVNINLLDTPHYKLGTLLGYQQNRYSWSAMGGSYYHSEQDDDGDYVEGSALSNVGEFDPNEKVIGYKQKFKMPYIGIYNKFEYNNFELNTTLKYSNWVNASDRDNHYTLDTTFDTKANNGTYYGAIVNAGYNIRPDTKLFTEYAWNEYKHVKTDSIMIENQTNEITRSKNGGGISNKSQSVSLGIAYTF</sequence>
<dbReference type="GO" id="GO:0006508">
    <property type="term" value="P:proteolysis"/>
    <property type="evidence" value="ECO:0007669"/>
    <property type="project" value="UniProtKB-KW"/>
</dbReference>
<dbReference type="Gene3D" id="2.40.128.90">
    <property type="entry name" value="OMPT-like"/>
    <property type="match status" value="1"/>
</dbReference>
<protein>
    <submittedName>
        <fullName evidence="1">Omptin family outer membrane protease</fullName>
    </submittedName>
</protein>
<dbReference type="RefSeq" id="WP_042088524.1">
    <property type="nucleotide sequence ID" value="NZ_BKNL01000051.1"/>
</dbReference>
<organism evidence="1 2">
    <name type="scientific">Acinetobacter bereziniae</name>
    <name type="common">Acinetobacter genomosp. 10</name>
    <dbReference type="NCBI Taxonomy" id="106648"/>
    <lineage>
        <taxon>Bacteria</taxon>
        <taxon>Pseudomonadati</taxon>
        <taxon>Pseudomonadota</taxon>
        <taxon>Gammaproteobacteria</taxon>
        <taxon>Moraxellales</taxon>
        <taxon>Moraxellaceae</taxon>
        <taxon>Acinetobacter</taxon>
    </lineage>
</organism>
<accession>A0A8I1DIQ8</accession>
<reference evidence="1" key="1">
    <citation type="submission" date="2022-02" db="EMBL/GenBank/DDBJ databases">
        <title>Characterization of Tn125 harboring carbapenem-resistant Acinetobacter bereziniae clinical isolates.</title>
        <authorList>
            <person name="Wong N.-K."/>
            <person name="Pan Q."/>
        </authorList>
    </citation>
    <scope>NUCLEOTIDE SEQUENCE</scope>
    <source>
        <strain evidence="1">GD03393</strain>
    </source>
</reference>
<dbReference type="SUPFAM" id="SSF69917">
    <property type="entry name" value="OMPT-like"/>
    <property type="match status" value="1"/>
</dbReference>
<dbReference type="InterPro" id="IPR020080">
    <property type="entry name" value="OM_adhesin/peptidase_omptin"/>
</dbReference>
<name>A0A8I1DIQ8_ACIBZ</name>